<organism evidence="2 3">
    <name type="scientific">Acidithrix ferrooxidans</name>
    <dbReference type="NCBI Taxonomy" id="1280514"/>
    <lineage>
        <taxon>Bacteria</taxon>
        <taxon>Bacillati</taxon>
        <taxon>Actinomycetota</taxon>
        <taxon>Acidimicrobiia</taxon>
        <taxon>Acidimicrobiales</taxon>
        <taxon>Acidimicrobiaceae</taxon>
        <taxon>Acidithrix</taxon>
    </lineage>
</organism>
<dbReference type="AlphaFoldDB" id="A0A0D8HGZ7"/>
<gene>
    <name evidence="2" type="ORF">AXFE_20370</name>
</gene>
<evidence type="ECO:0000313" key="2">
    <source>
        <dbReference type="EMBL" id="KJF17124.1"/>
    </source>
</evidence>
<feature type="transmembrane region" description="Helical" evidence="1">
    <location>
        <begin position="67"/>
        <end position="94"/>
    </location>
</feature>
<dbReference type="EMBL" id="JXYS01000065">
    <property type="protein sequence ID" value="KJF17124.1"/>
    <property type="molecule type" value="Genomic_DNA"/>
</dbReference>
<reference evidence="2 3" key="1">
    <citation type="submission" date="2015-01" db="EMBL/GenBank/DDBJ databases">
        <title>Draft genome of the acidophilic iron oxidizer Acidithrix ferrooxidans strain Py-F3.</title>
        <authorList>
            <person name="Poehlein A."/>
            <person name="Eisen S."/>
            <person name="Schloemann M."/>
            <person name="Johnson B.D."/>
            <person name="Daniel R."/>
            <person name="Muehling M."/>
        </authorList>
    </citation>
    <scope>NUCLEOTIDE SEQUENCE [LARGE SCALE GENOMIC DNA]</scope>
    <source>
        <strain evidence="2 3">Py-F3</strain>
    </source>
</reference>
<sequence>MISMLKGERNQTIARIVFAWWVIFSQTNYMSHSNSAYEIFILLSSVTAGAALLLLSGVRGELDLDLYNFILLASTFIMISSYVIYTLVLLGLVVLRDISIPGGILDIFHVIVLVGAGIAISGKRFREDGTYWRTIALIGNRSQ</sequence>
<comment type="caution">
    <text evidence="2">The sequence shown here is derived from an EMBL/GenBank/DDBJ whole genome shotgun (WGS) entry which is preliminary data.</text>
</comment>
<keyword evidence="1" id="KW-0812">Transmembrane</keyword>
<feature type="transmembrane region" description="Helical" evidence="1">
    <location>
        <begin position="12"/>
        <end position="30"/>
    </location>
</feature>
<keyword evidence="3" id="KW-1185">Reference proteome</keyword>
<dbReference type="RefSeq" id="WP_052605676.1">
    <property type="nucleotide sequence ID" value="NZ_JXYS01000065.1"/>
</dbReference>
<evidence type="ECO:0000313" key="3">
    <source>
        <dbReference type="Proteomes" id="UP000032360"/>
    </source>
</evidence>
<accession>A0A0D8HGZ7</accession>
<protein>
    <submittedName>
        <fullName evidence="2">Uncharacterized protein</fullName>
    </submittedName>
</protein>
<feature type="transmembrane region" description="Helical" evidence="1">
    <location>
        <begin position="36"/>
        <end position="55"/>
    </location>
</feature>
<name>A0A0D8HGZ7_9ACTN</name>
<dbReference type="Proteomes" id="UP000032360">
    <property type="component" value="Unassembled WGS sequence"/>
</dbReference>
<keyword evidence="1" id="KW-0472">Membrane</keyword>
<keyword evidence="1" id="KW-1133">Transmembrane helix</keyword>
<feature type="transmembrane region" description="Helical" evidence="1">
    <location>
        <begin position="100"/>
        <end position="120"/>
    </location>
</feature>
<evidence type="ECO:0000256" key="1">
    <source>
        <dbReference type="SAM" id="Phobius"/>
    </source>
</evidence>
<proteinExistence type="predicted"/>